<evidence type="ECO:0000313" key="9">
    <source>
        <dbReference type="Proteomes" id="UP000285648"/>
    </source>
</evidence>
<evidence type="ECO:0000256" key="1">
    <source>
        <dbReference type="ARBA" id="ARBA00004571"/>
    </source>
</evidence>
<organism evidence="8 9">
    <name type="scientific">Brenneria alni</name>
    <dbReference type="NCBI Taxonomy" id="71656"/>
    <lineage>
        <taxon>Bacteria</taxon>
        <taxon>Pseudomonadati</taxon>
        <taxon>Pseudomonadota</taxon>
        <taxon>Gammaproteobacteria</taxon>
        <taxon>Enterobacterales</taxon>
        <taxon>Pectobacteriaceae</taxon>
        <taxon>Brenneria</taxon>
    </lineage>
</organism>
<evidence type="ECO:0000256" key="6">
    <source>
        <dbReference type="SAM" id="SignalP"/>
    </source>
</evidence>
<dbReference type="InterPro" id="IPR051723">
    <property type="entry name" value="Bact_OM_Invasion-Related"/>
</dbReference>
<dbReference type="PROSITE" id="PS00695">
    <property type="entry name" value="ENT_VIR_OMP_2"/>
    <property type="match status" value="1"/>
</dbReference>
<keyword evidence="5" id="KW-0472">Membrane</keyword>
<proteinExistence type="predicted"/>
<comment type="subcellular location">
    <subcellularLocation>
        <location evidence="1">Cell outer membrane</location>
        <topology evidence="1">Multi-pass membrane protein</topology>
    </subcellularLocation>
</comment>
<evidence type="ECO:0000256" key="2">
    <source>
        <dbReference type="ARBA" id="ARBA00022452"/>
    </source>
</evidence>
<protein>
    <submittedName>
        <fullName evidence="8">Attachment protein</fullName>
    </submittedName>
</protein>
<evidence type="ECO:0000256" key="3">
    <source>
        <dbReference type="ARBA" id="ARBA00022692"/>
    </source>
</evidence>
<name>A0A421DQA7_9GAMM</name>
<dbReference type="PROSITE" id="PS00694">
    <property type="entry name" value="ENT_VIR_OMP_1"/>
    <property type="match status" value="1"/>
</dbReference>
<feature type="signal peptide" evidence="6">
    <location>
        <begin position="1"/>
        <end position="22"/>
    </location>
</feature>
<dbReference type="Proteomes" id="UP000285648">
    <property type="component" value="Unassembled WGS sequence"/>
</dbReference>
<reference evidence="8 9" key="1">
    <citation type="submission" date="2016-09" db="EMBL/GenBank/DDBJ databases">
        <authorList>
            <person name="Doonan J."/>
            <person name="Pachebat J.A."/>
            <person name="Golyshin P.N."/>
            <person name="Denman S."/>
            <person name="Mcdonald J.E."/>
        </authorList>
    </citation>
    <scope>NUCLEOTIDE SEQUENCE [LARGE SCALE GENOMIC DNA]</scope>
    <source>
        <strain evidence="8 9">NCPPB 3934</strain>
    </source>
</reference>
<dbReference type="InterPro" id="IPR011250">
    <property type="entry name" value="OMP/PagP_B-barrel"/>
</dbReference>
<comment type="caution">
    <text evidence="8">The sequence shown here is derived from an EMBL/GenBank/DDBJ whole genome shotgun (WGS) entry which is preliminary data.</text>
</comment>
<evidence type="ECO:0000256" key="4">
    <source>
        <dbReference type="ARBA" id="ARBA00022729"/>
    </source>
</evidence>
<dbReference type="PANTHER" id="PTHR35892">
    <property type="entry name" value="OUTER MEMBRANE PROTEIN PAGN-RELATED"/>
    <property type="match status" value="1"/>
</dbReference>
<gene>
    <name evidence="8" type="ORF">BIY29_07345</name>
</gene>
<keyword evidence="2" id="KW-1134">Transmembrane beta strand</keyword>
<sequence>MKNLSIIACVFSGLAFSSSVFAAGESTLSIGYAQSDVKYESESPKDDPSGFNLKYRYEINDNWGVIGSFTYTGSDSNYSSGDSRSSLDLKYYSLGVGPTYRFNDYISAYALLGIGYGKAEFEYEDSLIRAWAEEDKTYVTGGVGLQFNVTPNFAIDASYEYTELDNVEVGTWAVGVGYRF</sequence>
<dbReference type="PRINTS" id="PR00316">
    <property type="entry name" value="ENTEROVIROMP"/>
</dbReference>
<dbReference type="SUPFAM" id="SSF56925">
    <property type="entry name" value="OMPA-like"/>
    <property type="match status" value="1"/>
</dbReference>
<keyword evidence="4 6" id="KW-0732">Signal</keyword>
<dbReference type="InterPro" id="IPR000758">
    <property type="entry name" value="Enterovir_OMP"/>
</dbReference>
<keyword evidence="9" id="KW-1185">Reference proteome</keyword>
<dbReference type="AlphaFoldDB" id="A0A421DQA7"/>
<keyword evidence="3" id="KW-0812">Transmembrane</keyword>
<dbReference type="EMBL" id="MJLZ01000012">
    <property type="protein sequence ID" value="RLM25319.1"/>
    <property type="molecule type" value="Genomic_DNA"/>
</dbReference>
<accession>A0A421DQA7</accession>
<dbReference type="RefSeq" id="WP_121574535.1">
    <property type="nucleotide sequence ID" value="NZ_MJLZ01000012.1"/>
</dbReference>
<dbReference type="PANTHER" id="PTHR35892:SF2">
    <property type="entry name" value="OUTER MEMBRANE PROTEIN PAGN"/>
    <property type="match status" value="1"/>
</dbReference>
<dbReference type="GO" id="GO:0044384">
    <property type="term" value="C:host outer membrane"/>
    <property type="evidence" value="ECO:0007669"/>
    <property type="project" value="InterPro"/>
</dbReference>
<feature type="chain" id="PRO_5019218887" evidence="6">
    <location>
        <begin position="23"/>
        <end position="180"/>
    </location>
</feature>
<dbReference type="OrthoDB" id="5873117at2"/>
<dbReference type="Pfam" id="PF13505">
    <property type="entry name" value="OMP_b-brl"/>
    <property type="match status" value="1"/>
</dbReference>
<feature type="domain" description="Outer membrane protein beta-barrel" evidence="7">
    <location>
        <begin position="14"/>
        <end position="180"/>
    </location>
</feature>
<evidence type="ECO:0000313" key="8">
    <source>
        <dbReference type="EMBL" id="RLM25319.1"/>
    </source>
</evidence>
<dbReference type="GO" id="GO:0009279">
    <property type="term" value="C:cell outer membrane"/>
    <property type="evidence" value="ECO:0007669"/>
    <property type="project" value="UniProtKB-SubCell"/>
</dbReference>
<evidence type="ECO:0000259" key="7">
    <source>
        <dbReference type="Pfam" id="PF13505"/>
    </source>
</evidence>
<evidence type="ECO:0000256" key="5">
    <source>
        <dbReference type="ARBA" id="ARBA00023136"/>
    </source>
</evidence>
<dbReference type="InterPro" id="IPR027385">
    <property type="entry name" value="Beta-barrel_OMP"/>
</dbReference>
<dbReference type="Gene3D" id="2.40.160.20">
    <property type="match status" value="1"/>
</dbReference>